<evidence type="ECO:0000313" key="1">
    <source>
        <dbReference type="EMBL" id="GFD59193.1"/>
    </source>
</evidence>
<comment type="caution">
    <text evidence="1">The sequence shown here is derived from an EMBL/GenBank/DDBJ whole genome shotgun (WGS) entry which is preliminary data.</text>
</comment>
<sequence>VPGQFHPPAGEVGDGRHAHHLEELRREFAPRHAGHLRQILEAPVAVGVQVNLVDGLTQLRIEDGD</sequence>
<reference evidence="1" key="1">
    <citation type="journal article" date="2019" name="Sci. Rep.">
        <title>Draft genome of Tanacetum cinerariifolium, the natural source of mosquito coil.</title>
        <authorList>
            <person name="Yamashiro T."/>
            <person name="Shiraishi A."/>
            <person name="Satake H."/>
            <person name="Nakayama K."/>
        </authorList>
    </citation>
    <scope>NUCLEOTIDE SEQUENCE</scope>
</reference>
<gene>
    <name evidence="1" type="ORF">Tci_931162</name>
</gene>
<accession>A0A699XJ21</accession>
<feature type="non-terminal residue" evidence="1">
    <location>
        <position position="1"/>
    </location>
</feature>
<dbReference type="EMBL" id="BKCJ011861992">
    <property type="protein sequence ID" value="GFD59193.1"/>
    <property type="molecule type" value="Genomic_DNA"/>
</dbReference>
<proteinExistence type="predicted"/>
<dbReference type="AlphaFoldDB" id="A0A699XJ21"/>
<organism evidence="1">
    <name type="scientific">Tanacetum cinerariifolium</name>
    <name type="common">Dalmatian daisy</name>
    <name type="synonym">Chrysanthemum cinerariifolium</name>
    <dbReference type="NCBI Taxonomy" id="118510"/>
    <lineage>
        <taxon>Eukaryota</taxon>
        <taxon>Viridiplantae</taxon>
        <taxon>Streptophyta</taxon>
        <taxon>Embryophyta</taxon>
        <taxon>Tracheophyta</taxon>
        <taxon>Spermatophyta</taxon>
        <taxon>Magnoliopsida</taxon>
        <taxon>eudicotyledons</taxon>
        <taxon>Gunneridae</taxon>
        <taxon>Pentapetalae</taxon>
        <taxon>asterids</taxon>
        <taxon>campanulids</taxon>
        <taxon>Asterales</taxon>
        <taxon>Asteraceae</taxon>
        <taxon>Asteroideae</taxon>
        <taxon>Anthemideae</taxon>
        <taxon>Anthemidinae</taxon>
        <taxon>Tanacetum</taxon>
    </lineage>
</organism>
<name>A0A699XJ21_TANCI</name>
<protein>
    <submittedName>
        <fullName evidence="1">Uncharacterized protein</fullName>
    </submittedName>
</protein>